<dbReference type="GO" id="GO:0008652">
    <property type="term" value="P:amino acid biosynthetic process"/>
    <property type="evidence" value="ECO:0007669"/>
    <property type="project" value="UniProtKB-KW"/>
</dbReference>
<evidence type="ECO:0000256" key="5">
    <source>
        <dbReference type="ARBA" id="ARBA00022741"/>
    </source>
</evidence>
<evidence type="ECO:0000256" key="3">
    <source>
        <dbReference type="ARBA" id="ARBA00022650"/>
    </source>
</evidence>
<keyword evidence="2" id="KW-0028">Amino-acid biosynthesis</keyword>
<evidence type="ECO:0000313" key="10">
    <source>
        <dbReference type="Proteomes" id="UP000184368"/>
    </source>
</evidence>
<evidence type="ECO:0000256" key="1">
    <source>
        <dbReference type="ARBA" id="ARBA00022490"/>
    </source>
</evidence>
<evidence type="ECO:0000256" key="6">
    <source>
        <dbReference type="ARBA" id="ARBA00022777"/>
    </source>
</evidence>
<keyword evidence="3" id="KW-0641">Proline biosynthesis</keyword>
<dbReference type="InterPro" id="IPR001057">
    <property type="entry name" value="Glu/AcGlu_kinase"/>
</dbReference>
<dbReference type="Pfam" id="PF00696">
    <property type="entry name" value="AA_kinase"/>
    <property type="match status" value="1"/>
</dbReference>
<evidence type="ECO:0000313" key="9">
    <source>
        <dbReference type="EMBL" id="SHE61290.1"/>
    </source>
</evidence>
<keyword evidence="7" id="KW-0067">ATP-binding</keyword>
<dbReference type="AlphaFoldDB" id="A0A1M4UXC3"/>
<keyword evidence="1" id="KW-0963">Cytoplasm</keyword>
<dbReference type="GO" id="GO:0005829">
    <property type="term" value="C:cytosol"/>
    <property type="evidence" value="ECO:0007669"/>
    <property type="project" value="TreeGrafter"/>
</dbReference>
<proteinExistence type="predicted"/>
<dbReference type="STRING" id="1302690.BUE76_13325"/>
<dbReference type="GO" id="GO:0003723">
    <property type="term" value="F:RNA binding"/>
    <property type="evidence" value="ECO:0007669"/>
    <property type="project" value="InterPro"/>
</dbReference>
<keyword evidence="6 9" id="KW-0418">Kinase</keyword>
<dbReference type="Pfam" id="PF01472">
    <property type="entry name" value="PUA"/>
    <property type="match status" value="1"/>
</dbReference>
<accession>A0A1M4UXC3</accession>
<evidence type="ECO:0000256" key="7">
    <source>
        <dbReference type="ARBA" id="ARBA00022840"/>
    </source>
</evidence>
<dbReference type="OrthoDB" id="9804434at2"/>
<dbReference type="InterPro" id="IPR036974">
    <property type="entry name" value="PUA_sf"/>
</dbReference>
<dbReference type="Gene3D" id="2.30.130.10">
    <property type="entry name" value="PUA domain"/>
    <property type="match status" value="1"/>
</dbReference>
<dbReference type="SUPFAM" id="SSF53633">
    <property type="entry name" value="Carbamate kinase-like"/>
    <property type="match status" value="1"/>
</dbReference>
<dbReference type="GO" id="GO:0005524">
    <property type="term" value="F:ATP binding"/>
    <property type="evidence" value="ECO:0007669"/>
    <property type="project" value="UniProtKB-KW"/>
</dbReference>
<dbReference type="Proteomes" id="UP000184368">
    <property type="component" value="Unassembled WGS sequence"/>
</dbReference>
<dbReference type="InterPro" id="IPR036393">
    <property type="entry name" value="AceGlu_kinase-like_sf"/>
</dbReference>
<dbReference type="SMART" id="SM00359">
    <property type="entry name" value="PUA"/>
    <property type="match status" value="1"/>
</dbReference>
<dbReference type="NCBIfam" id="TIGR01027">
    <property type="entry name" value="proB"/>
    <property type="match status" value="1"/>
</dbReference>
<dbReference type="InterPro" id="IPR005715">
    <property type="entry name" value="Glu_5kinase/COase_Synthase"/>
</dbReference>
<evidence type="ECO:0000256" key="4">
    <source>
        <dbReference type="ARBA" id="ARBA00022679"/>
    </source>
</evidence>
<evidence type="ECO:0000259" key="8">
    <source>
        <dbReference type="SMART" id="SM00359"/>
    </source>
</evidence>
<dbReference type="PRINTS" id="PR00474">
    <property type="entry name" value="GLU5KINASE"/>
</dbReference>
<dbReference type="PANTHER" id="PTHR43654:SF1">
    <property type="entry name" value="ISOPENTENYL PHOSPHATE KINASE"/>
    <property type="match status" value="1"/>
</dbReference>
<dbReference type="CDD" id="cd21157">
    <property type="entry name" value="PUA_G5K"/>
    <property type="match status" value="1"/>
</dbReference>
<organism evidence="9 10">
    <name type="scientific">Cnuella takakiae</name>
    <dbReference type="NCBI Taxonomy" id="1302690"/>
    <lineage>
        <taxon>Bacteria</taxon>
        <taxon>Pseudomonadati</taxon>
        <taxon>Bacteroidota</taxon>
        <taxon>Chitinophagia</taxon>
        <taxon>Chitinophagales</taxon>
        <taxon>Chitinophagaceae</taxon>
        <taxon>Cnuella</taxon>
    </lineage>
</organism>
<dbReference type="InterPro" id="IPR002478">
    <property type="entry name" value="PUA"/>
</dbReference>
<keyword evidence="5" id="KW-0547">Nucleotide-binding</keyword>
<keyword evidence="10" id="KW-1185">Reference proteome</keyword>
<gene>
    <name evidence="9" type="ORF">SAMN05444008_10275</name>
</gene>
<dbReference type="InterPro" id="IPR001048">
    <property type="entry name" value="Asp/Glu/Uridylate_kinase"/>
</dbReference>
<feature type="domain" description="PUA" evidence="8">
    <location>
        <begin position="266"/>
        <end position="342"/>
    </location>
</feature>
<evidence type="ECO:0000256" key="2">
    <source>
        <dbReference type="ARBA" id="ARBA00022605"/>
    </source>
</evidence>
<dbReference type="InterPro" id="IPR011529">
    <property type="entry name" value="Glu_5kinase"/>
</dbReference>
<dbReference type="PANTHER" id="PTHR43654">
    <property type="entry name" value="GLUTAMATE 5-KINASE"/>
    <property type="match status" value="1"/>
</dbReference>
<reference evidence="9 10" key="1">
    <citation type="submission" date="2016-11" db="EMBL/GenBank/DDBJ databases">
        <authorList>
            <person name="Jaros S."/>
            <person name="Januszkiewicz K."/>
            <person name="Wedrychowicz H."/>
        </authorList>
    </citation>
    <scope>NUCLEOTIDE SEQUENCE [LARGE SCALE GENOMIC DNA]</scope>
    <source>
        <strain evidence="9 10">DSM 26897</strain>
    </source>
</reference>
<dbReference type="GO" id="GO:0004349">
    <property type="term" value="F:glutamate 5-kinase activity"/>
    <property type="evidence" value="ECO:0007669"/>
    <property type="project" value="InterPro"/>
</dbReference>
<dbReference type="Gene3D" id="3.40.1160.10">
    <property type="entry name" value="Acetylglutamate kinase-like"/>
    <property type="match status" value="1"/>
</dbReference>
<dbReference type="InterPro" id="IPR015947">
    <property type="entry name" value="PUA-like_sf"/>
</dbReference>
<dbReference type="PROSITE" id="PS50890">
    <property type="entry name" value="PUA"/>
    <property type="match status" value="1"/>
</dbReference>
<sequence length="345" mass="37277">MQLPVLVIKLGSAVISDSQGNIDEKIIRKLAAEVASLSKAYHIVLVSSGAVGSGKSFFKKYKGSLVERKAAAAVGNPILIRLYDRYCSKHGITVAQALCERHHFSNRAQFLQLKETFHEFWRNDILPVVNENDLVSNVELKFSDNDELATLLALGFDADTLVICTSVGGFLDGEKKVIPVVSTIDQSVMGYISNEKSGLGLGGMLSKMTFTRLATSMGIRVSITGLAGKEPLTRSLNGLQGTTFKPQRSNLKARQKWLASGSITLGELQLDEGAEKALHARKSLLSVGVKQLQGAFSAGEVVQLRNTQETIIGVAKVKLGAADLQQQLQTRNVLAAHADDIVLFD</sequence>
<dbReference type="RefSeq" id="WP_073039652.1">
    <property type="nucleotide sequence ID" value="NZ_FQUO01000002.1"/>
</dbReference>
<protein>
    <submittedName>
        <fullName evidence="9">Glutamate 5-kinase</fullName>
    </submittedName>
</protein>
<dbReference type="PIRSF" id="PIRSF000729">
    <property type="entry name" value="GK"/>
    <property type="match status" value="1"/>
</dbReference>
<dbReference type="FunFam" id="3.40.1160.10:FF:000006">
    <property type="entry name" value="Glutamate 5-kinase"/>
    <property type="match status" value="1"/>
</dbReference>
<dbReference type="SUPFAM" id="SSF88697">
    <property type="entry name" value="PUA domain-like"/>
    <property type="match status" value="1"/>
</dbReference>
<name>A0A1M4UXC3_9BACT</name>
<keyword evidence="4" id="KW-0808">Transferase</keyword>
<dbReference type="EMBL" id="FQUO01000002">
    <property type="protein sequence ID" value="SHE61290.1"/>
    <property type="molecule type" value="Genomic_DNA"/>
</dbReference>